<dbReference type="InterPro" id="IPR036770">
    <property type="entry name" value="Ankyrin_rpt-contain_sf"/>
</dbReference>
<feature type="repeat" description="ANK" evidence="3">
    <location>
        <begin position="46"/>
        <end position="79"/>
    </location>
</feature>
<evidence type="ECO:0000313" key="4">
    <source>
        <dbReference type="EMBL" id="KAF2797167.1"/>
    </source>
</evidence>
<dbReference type="PANTHER" id="PTHR24198">
    <property type="entry name" value="ANKYRIN REPEAT AND PROTEIN KINASE DOMAIN-CONTAINING PROTEIN"/>
    <property type="match status" value="1"/>
</dbReference>
<evidence type="ECO:0000313" key="5">
    <source>
        <dbReference type="Proteomes" id="UP000799757"/>
    </source>
</evidence>
<feature type="non-terminal residue" evidence="4">
    <location>
        <position position="1"/>
    </location>
</feature>
<dbReference type="EMBL" id="MU001813">
    <property type="protein sequence ID" value="KAF2797167.1"/>
    <property type="molecule type" value="Genomic_DNA"/>
</dbReference>
<dbReference type="Pfam" id="PF13857">
    <property type="entry name" value="Ank_5"/>
    <property type="match status" value="1"/>
</dbReference>
<keyword evidence="5" id="KW-1185">Reference proteome</keyword>
<dbReference type="SMART" id="SM00248">
    <property type="entry name" value="ANK"/>
    <property type="match status" value="3"/>
</dbReference>
<dbReference type="PROSITE" id="PS50088">
    <property type="entry name" value="ANK_REPEAT"/>
    <property type="match status" value="2"/>
</dbReference>
<dbReference type="SUPFAM" id="SSF48403">
    <property type="entry name" value="Ankyrin repeat"/>
    <property type="match status" value="1"/>
</dbReference>
<protein>
    <submittedName>
        <fullName evidence="4">Ankyrin</fullName>
    </submittedName>
</protein>
<evidence type="ECO:0000256" key="3">
    <source>
        <dbReference type="PROSITE-ProRule" id="PRU00023"/>
    </source>
</evidence>
<keyword evidence="1" id="KW-0677">Repeat</keyword>
<accession>A0A6A6XNM8</accession>
<dbReference type="OrthoDB" id="5431422at2759"/>
<keyword evidence="2 3" id="KW-0040">ANK repeat</keyword>
<name>A0A6A6XNM8_9PLEO</name>
<gene>
    <name evidence="4" type="ORF">K505DRAFT_221419</name>
</gene>
<dbReference type="InterPro" id="IPR002110">
    <property type="entry name" value="Ankyrin_rpt"/>
</dbReference>
<dbReference type="AlphaFoldDB" id="A0A6A6XNM8"/>
<reference evidence="4" key="1">
    <citation type="journal article" date="2020" name="Stud. Mycol.">
        <title>101 Dothideomycetes genomes: a test case for predicting lifestyles and emergence of pathogens.</title>
        <authorList>
            <person name="Haridas S."/>
            <person name="Albert R."/>
            <person name="Binder M."/>
            <person name="Bloem J."/>
            <person name="Labutti K."/>
            <person name="Salamov A."/>
            <person name="Andreopoulos B."/>
            <person name="Baker S."/>
            <person name="Barry K."/>
            <person name="Bills G."/>
            <person name="Bluhm B."/>
            <person name="Cannon C."/>
            <person name="Castanera R."/>
            <person name="Culley D."/>
            <person name="Daum C."/>
            <person name="Ezra D."/>
            <person name="Gonzalez J."/>
            <person name="Henrissat B."/>
            <person name="Kuo A."/>
            <person name="Liang C."/>
            <person name="Lipzen A."/>
            <person name="Lutzoni F."/>
            <person name="Magnuson J."/>
            <person name="Mondo S."/>
            <person name="Nolan M."/>
            <person name="Ohm R."/>
            <person name="Pangilinan J."/>
            <person name="Park H.-J."/>
            <person name="Ramirez L."/>
            <person name="Alfaro M."/>
            <person name="Sun H."/>
            <person name="Tritt A."/>
            <person name="Yoshinaga Y."/>
            <person name="Zwiers L.-H."/>
            <person name="Turgeon B."/>
            <person name="Goodwin S."/>
            <person name="Spatafora J."/>
            <person name="Crous P."/>
            <person name="Grigoriev I."/>
        </authorList>
    </citation>
    <scope>NUCLEOTIDE SEQUENCE</scope>
    <source>
        <strain evidence="4">CBS 109.77</strain>
    </source>
</reference>
<dbReference type="Gene3D" id="1.25.40.20">
    <property type="entry name" value="Ankyrin repeat-containing domain"/>
    <property type="match status" value="2"/>
</dbReference>
<proteinExistence type="predicted"/>
<dbReference type="PANTHER" id="PTHR24198:SF165">
    <property type="entry name" value="ANKYRIN REPEAT-CONTAINING PROTEIN-RELATED"/>
    <property type="match status" value="1"/>
</dbReference>
<dbReference type="Proteomes" id="UP000799757">
    <property type="component" value="Unassembled WGS sequence"/>
</dbReference>
<evidence type="ECO:0000256" key="2">
    <source>
        <dbReference type="ARBA" id="ARBA00023043"/>
    </source>
</evidence>
<feature type="repeat" description="ANK" evidence="3">
    <location>
        <begin position="80"/>
        <end position="112"/>
    </location>
</feature>
<organism evidence="4 5">
    <name type="scientific">Melanomma pulvis-pyrius CBS 109.77</name>
    <dbReference type="NCBI Taxonomy" id="1314802"/>
    <lineage>
        <taxon>Eukaryota</taxon>
        <taxon>Fungi</taxon>
        <taxon>Dikarya</taxon>
        <taxon>Ascomycota</taxon>
        <taxon>Pezizomycotina</taxon>
        <taxon>Dothideomycetes</taxon>
        <taxon>Pleosporomycetidae</taxon>
        <taxon>Pleosporales</taxon>
        <taxon>Melanommataceae</taxon>
        <taxon>Melanomma</taxon>
    </lineage>
</organism>
<sequence>LLQHGADISTRDYEGRTVCHHIARNRQPQLAVFLRHGRNVDAKDLNDNTPLHSAVLAGQDTQMIQVLLLNGVNQNTTDICGNTPLHRVTLFDNYEGVEMLLQHGAVVNSLTHDGLTALD</sequence>
<dbReference type="PROSITE" id="PS50297">
    <property type="entry name" value="ANK_REP_REGION"/>
    <property type="match status" value="2"/>
</dbReference>
<evidence type="ECO:0000256" key="1">
    <source>
        <dbReference type="ARBA" id="ARBA00022737"/>
    </source>
</evidence>
<feature type="non-terminal residue" evidence="4">
    <location>
        <position position="119"/>
    </location>
</feature>